<keyword evidence="3" id="KW-1185">Reference proteome</keyword>
<gene>
    <name evidence="2" type="ORF">FB550_101102</name>
</gene>
<evidence type="ECO:0000313" key="2">
    <source>
        <dbReference type="EMBL" id="TWE08088.1"/>
    </source>
</evidence>
<keyword evidence="1" id="KW-0812">Transmembrane</keyword>
<reference evidence="2 3" key="1">
    <citation type="submission" date="2019-06" db="EMBL/GenBank/DDBJ databases">
        <title>Sorghum-associated microbial communities from plants grown in Nebraska, USA.</title>
        <authorList>
            <person name="Schachtman D."/>
        </authorList>
    </citation>
    <scope>NUCLEOTIDE SEQUENCE [LARGE SCALE GENOMIC DNA]</scope>
    <source>
        <strain evidence="2 3">2482</strain>
    </source>
</reference>
<proteinExistence type="predicted"/>
<protein>
    <submittedName>
        <fullName evidence="2">Uncharacterized protein</fullName>
    </submittedName>
</protein>
<evidence type="ECO:0000313" key="3">
    <source>
        <dbReference type="Proteomes" id="UP000319671"/>
    </source>
</evidence>
<comment type="caution">
    <text evidence="2">The sequence shown here is derived from an EMBL/GenBank/DDBJ whole genome shotgun (WGS) entry which is preliminary data.</text>
</comment>
<dbReference type="EMBL" id="VIVN01000001">
    <property type="protein sequence ID" value="TWE08088.1"/>
    <property type="molecule type" value="Genomic_DNA"/>
</dbReference>
<name>A0A561DXI9_9BACI</name>
<organism evidence="2 3">
    <name type="scientific">Neobacillus bataviensis</name>
    <dbReference type="NCBI Taxonomy" id="220685"/>
    <lineage>
        <taxon>Bacteria</taxon>
        <taxon>Bacillati</taxon>
        <taxon>Bacillota</taxon>
        <taxon>Bacilli</taxon>
        <taxon>Bacillales</taxon>
        <taxon>Bacillaceae</taxon>
        <taxon>Neobacillus</taxon>
    </lineage>
</organism>
<keyword evidence="1" id="KW-1133">Transmembrane helix</keyword>
<dbReference type="Proteomes" id="UP000319671">
    <property type="component" value="Unassembled WGS sequence"/>
</dbReference>
<keyword evidence="1" id="KW-0472">Membrane</keyword>
<evidence type="ECO:0000256" key="1">
    <source>
        <dbReference type="SAM" id="Phobius"/>
    </source>
</evidence>
<accession>A0A561DXI9</accession>
<dbReference type="AlphaFoldDB" id="A0A561DXI9"/>
<feature type="transmembrane region" description="Helical" evidence="1">
    <location>
        <begin position="17"/>
        <end position="42"/>
    </location>
</feature>
<sequence>MMVILQLIRKADLISNFILFGSSMFILICLLLIAFHLFTLMFKR</sequence>